<sequence>MQPAEGLFTRQLPGDRYRDQTDPVLQLESVNVNFDGFQALTDLSLNIGVGELRCVIGPNGAGKTTLMDVITGKTRPQSGRAIYDQSIDLMELDPAAIARQGIGRKFQKPTVFEALTVWENLELAMKGDKSVWASLRARLTSEQSDRISEMLTLLRLSAERERCAGMLSHGQKQFLEIGMLLVQEPHLLLLDEPAAGMTDAETEYSAELFRQLAGKHSLMVVEHDMGFVETIADHVTVLHQGRVLAEGSLREVQANEQVIEVYLGR</sequence>
<dbReference type="GO" id="GO:0005886">
    <property type="term" value="C:plasma membrane"/>
    <property type="evidence" value="ECO:0007669"/>
    <property type="project" value="TreeGrafter"/>
</dbReference>
<dbReference type="NCBIfam" id="TIGR03411">
    <property type="entry name" value="urea_trans_UrtD"/>
    <property type="match status" value="1"/>
</dbReference>
<keyword evidence="2" id="KW-0547">Nucleotide-binding</keyword>
<name>A0AAP4D0W3_9ENTR</name>
<dbReference type="RefSeq" id="WP_285150478.1">
    <property type="nucleotide sequence ID" value="NZ_JASSOM010000002.1"/>
</dbReference>
<dbReference type="Pfam" id="PF12399">
    <property type="entry name" value="BCA_ABC_TP_C"/>
    <property type="match status" value="1"/>
</dbReference>
<dbReference type="InterPro" id="IPR003439">
    <property type="entry name" value="ABC_transporter-like_ATP-bd"/>
</dbReference>
<feature type="domain" description="ABC transporter" evidence="4">
    <location>
        <begin position="25"/>
        <end position="265"/>
    </location>
</feature>
<comment type="caution">
    <text evidence="5">The sequence shown here is derived from an EMBL/GenBank/DDBJ whole genome shotgun (WGS) entry which is preliminary data.</text>
</comment>
<keyword evidence="6" id="KW-1185">Reference proteome</keyword>
<dbReference type="PROSITE" id="PS50893">
    <property type="entry name" value="ABC_TRANSPORTER_2"/>
    <property type="match status" value="1"/>
</dbReference>
<dbReference type="PANTHER" id="PTHR45772:SF8">
    <property type="entry name" value="HIGH-AFFINITY BRANCHED-CHAIN AMINO ACID TRANSPORT ATP-BINDING PROTEIN"/>
    <property type="match status" value="1"/>
</dbReference>
<evidence type="ECO:0000256" key="3">
    <source>
        <dbReference type="ARBA" id="ARBA00022840"/>
    </source>
</evidence>
<dbReference type="InterPro" id="IPR027417">
    <property type="entry name" value="P-loop_NTPase"/>
</dbReference>
<evidence type="ECO:0000313" key="6">
    <source>
        <dbReference type="Proteomes" id="UP001223214"/>
    </source>
</evidence>
<dbReference type="Proteomes" id="UP001223214">
    <property type="component" value="Unassembled WGS sequence"/>
</dbReference>
<evidence type="ECO:0000256" key="1">
    <source>
        <dbReference type="ARBA" id="ARBA00022448"/>
    </source>
</evidence>
<evidence type="ECO:0000259" key="4">
    <source>
        <dbReference type="PROSITE" id="PS50893"/>
    </source>
</evidence>
<accession>A0AAP4D0W3</accession>
<dbReference type="CDD" id="cd03219">
    <property type="entry name" value="ABC_Mj1267_LivG_branched"/>
    <property type="match status" value="1"/>
</dbReference>
<dbReference type="InterPro" id="IPR051120">
    <property type="entry name" value="ABC_AA/LPS_Transport"/>
</dbReference>
<dbReference type="AlphaFoldDB" id="A0AAP4D0W3"/>
<proteinExistence type="predicted"/>
<evidence type="ECO:0000256" key="2">
    <source>
        <dbReference type="ARBA" id="ARBA00022741"/>
    </source>
</evidence>
<dbReference type="Gene3D" id="3.40.50.300">
    <property type="entry name" value="P-loop containing nucleotide triphosphate hydrolases"/>
    <property type="match status" value="1"/>
</dbReference>
<dbReference type="Pfam" id="PF00005">
    <property type="entry name" value="ABC_tran"/>
    <property type="match status" value="1"/>
</dbReference>
<evidence type="ECO:0000313" key="5">
    <source>
        <dbReference type="EMBL" id="MDK9361765.1"/>
    </source>
</evidence>
<dbReference type="GO" id="GO:0005524">
    <property type="term" value="F:ATP binding"/>
    <property type="evidence" value="ECO:0007669"/>
    <property type="project" value="UniProtKB-KW"/>
</dbReference>
<organism evidence="5 6">
    <name type="scientific">Lelliottia wanjuensis</name>
    <dbReference type="NCBI Taxonomy" id="3050585"/>
    <lineage>
        <taxon>Bacteria</taxon>
        <taxon>Pseudomonadati</taxon>
        <taxon>Pseudomonadota</taxon>
        <taxon>Gammaproteobacteria</taxon>
        <taxon>Enterobacterales</taxon>
        <taxon>Enterobacteriaceae</taxon>
        <taxon>Lelliottia</taxon>
    </lineage>
</organism>
<dbReference type="EMBL" id="JASSOM010000002">
    <property type="protein sequence ID" value="MDK9361765.1"/>
    <property type="molecule type" value="Genomic_DNA"/>
</dbReference>
<dbReference type="InterPro" id="IPR032823">
    <property type="entry name" value="BCA_ABC_TP_C"/>
</dbReference>
<reference evidence="5 6" key="1">
    <citation type="submission" date="2023-06" db="EMBL/GenBank/DDBJ databases">
        <title>Identification and characterization of antibiotic-resistant Gram-negative bacteria.</title>
        <authorList>
            <person name="Cho G.-S."/>
            <person name="Lee J."/>
            <person name="Tai E."/>
            <person name="Jeong S."/>
            <person name="Kim I."/>
            <person name="Kim B.-E."/>
            <person name="Jeong M.-I."/>
            <person name="Oh K.-K."/>
            <person name="Franz C.M.A.P."/>
        </authorList>
    </citation>
    <scope>NUCLEOTIDE SEQUENCE [LARGE SCALE GENOMIC DNA]</scope>
    <source>
        <strain evidence="5 6">V106_12</strain>
    </source>
</reference>
<dbReference type="InterPro" id="IPR017781">
    <property type="entry name" value="ABC_transptr_urea_ATP-bd_UrtD"/>
</dbReference>
<dbReference type="FunFam" id="3.40.50.300:FF:000421">
    <property type="entry name" value="Branched-chain amino acid ABC transporter ATP-binding protein"/>
    <property type="match status" value="1"/>
</dbReference>
<dbReference type="GO" id="GO:0016887">
    <property type="term" value="F:ATP hydrolysis activity"/>
    <property type="evidence" value="ECO:0007669"/>
    <property type="project" value="InterPro"/>
</dbReference>
<keyword evidence="3 5" id="KW-0067">ATP-binding</keyword>
<keyword evidence="1" id="KW-0813">Transport</keyword>
<gene>
    <name evidence="5" type="primary">urtD</name>
    <name evidence="5" type="ORF">QQF32_00810</name>
</gene>
<protein>
    <submittedName>
        <fullName evidence="5">Urea ABC transporter ATP-binding protein UrtD</fullName>
    </submittedName>
</protein>
<dbReference type="PANTHER" id="PTHR45772">
    <property type="entry name" value="CONSERVED COMPONENT OF ABC TRANSPORTER FOR NATURAL AMINO ACIDS-RELATED"/>
    <property type="match status" value="1"/>
</dbReference>
<dbReference type="SUPFAM" id="SSF52540">
    <property type="entry name" value="P-loop containing nucleoside triphosphate hydrolases"/>
    <property type="match status" value="1"/>
</dbReference>